<evidence type="ECO:0000256" key="1">
    <source>
        <dbReference type="PROSITE-ProRule" id="PRU00409"/>
    </source>
</evidence>
<sequence length="425" mass="47726">MSKRILVFPCGSEIGLEIHRALRYSTHFDLVGASSVDDHGRFVYEDYVGGLPYHNAPDFASRLAEIIKTHRIDVVYPTMDAVAETLQDLAESLGVCVIGSRPETTRICASKTLTYDALDGLVATPLRYRDLAEVPSYPVFIKPDRGYGSRHAARADHAQQAATLLARHQDRDMLILEYLPGREWTIDCFSDRHGSLLFHAARGRDRVSNGISVNTSPSTEFIELFADWAGAINQRLRPRGAWFFQAKLDHAGQPRLLEVAARFAGSSALQRGLGVNLPLLSAFDALDWPVSIAANDYPIELDRALDNRFRIRLDYRHVYVDLDDCLLIKGRINTALLAFLYKAIDDGCTITLLTRHEENLNETLRRTRLESVFDRIVHITDGGPKADHIDRLPAIFIDDSFREREAVARQRGIPVFSPDMVEALS</sequence>
<proteinExistence type="predicted"/>
<evidence type="ECO:0000313" key="3">
    <source>
        <dbReference type="EMBL" id="MFC4298637.1"/>
    </source>
</evidence>
<dbReference type="Gene3D" id="3.40.50.20">
    <property type="match status" value="1"/>
</dbReference>
<keyword evidence="1" id="KW-0547">Nucleotide-binding</keyword>
<dbReference type="PROSITE" id="PS50975">
    <property type="entry name" value="ATP_GRASP"/>
    <property type="match status" value="1"/>
</dbReference>
<dbReference type="EMBL" id="JBHSDY010000006">
    <property type="protein sequence ID" value="MFC4298637.1"/>
    <property type="molecule type" value="Genomic_DNA"/>
</dbReference>
<feature type="domain" description="ATP-grasp" evidence="2">
    <location>
        <begin position="106"/>
        <end position="286"/>
    </location>
</feature>
<reference evidence="4" key="1">
    <citation type="journal article" date="2019" name="Int. J. Syst. Evol. Microbiol.">
        <title>The Global Catalogue of Microorganisms (GCM) 10K type strain sequencing project: providing services to taxonomists for standard genome sequencing and annotation.</title>
        <authorList>
            <consortium name="The Broad Institute Genomics Platform"/>
            <consortium name="The Broad Institute Genome Sequencing Center for Infectious Disease"/>
            <person name="Wu L."/>
            <person name="Ma J."/>
        </authorList>
    </citation>
    <scope>NUCLEOTIDE SEQUENCE [LARGE SCALE GENOMIC DNA]</scope>
    <source>
        <strain evidence="4">CGMCC 1.19029</strain>
    </source>
</reference>
<comment type="caution">
    <text evidence="3">The sequence shown here is derived from an EMBL/GenBank/DDBJ whole genome shotgun (WGS) entry which is preliminary data.</text>
</comment>
<dbReference type="Pfam" id="PF15632">
    <property type="entry name" value="ATPgrasp_Ter"/>
    <property type="match status" value="1"/>
</dbReference>
<dbReference type="Gene3D" id="3.30.470.20">
    <property type="entry name" value="ATP-grasp fold, B domain"/>
    <property type="match status" value="1"/>
</dbReference>
<evidence type="ECO:0000259" key="2">
    <source>
        <dbReference type="PROSITE" id="PS50975"/>
    </source>
</evidence>
<organism evidence="3 4">
    <name type="scientific">Castellaniella hirudinis</name>
    <dbReference type="NCBI Taxonomy" id="1144617"/>
    <lineage>
        <taxon>Bacteria</taxon>
        <taxon>Pseudomonadati</taxon>
        <taxon>Pseudomonadota</taxon>
        <taxon>Betaproteobacteria</taxon>
        <taxon>Burkholderiales</taxon>
        <taxon>Alcaligenaceae</taxon>
        <taxon>Castellaniella</taxon>
    </lineage>
</organism>
<name>A0ABV8S0F6_9BURK</name>
<dbReference type="InterPro" id="IPR011761">
    <property type="entry name" value="ATP-grasp"/>
</dbReference>
<evidence type="ECO:0000313" key="4">
    <source>
        <dbReference type="Proteomes" id="UP001595756"/>
    </source>
</evidence>
<accession>A0ABV8S0F6</accession>
<keyword evidence="4" id="KW-1185">Reference proteome</keyword>
<dbReference type="Proteomes" id="UP001595756">
    <property type="component" value="Unassembled WGS sequence"/>
</dbReference>
<dbReference type="SUPFAM" id="SSF56059">
    <property type="entry name" value="Glutathione synthetase ATP-binding domain-like"/>
    <property type="match status" value="1"/>
</dbReference>
<protein>
    <submittedName>
        <fullName evidence="3">ATP-grasp domain-containing protein</fullName>
    </submittedName>
</protein>
<keyword evidence="1" id="KW-0067">ATP-binding</keyword>
<gene>
    <name evidence="3" type="ORF">ACFO0J_11345</name>
</gene>
<dbReference type="RefSeq" id="WP_376813189.1">
    <property type="nucleotide sequence ID" value="NZ_JBHSDY010000006.1"/>
</dbReference>